<proteinExistence type="predicted"/>
<dbReference type="Gene3D" id="3.40.50.1820">
    <property type="entry name" value="alpha/beta hydrolase"/>
    <property type="match status" value="1"/>
</dbReference>
<reference evidence="5" key="1">
    <citation type="journal article" date="2021" name="ISME J.">
        <title>Evolutionary origin and ecological implication of a unique nif island in free-living Bradyrhizobium lineages.</title>
        <authorList>
            <person name="Tao J."/>
        </authorList>
    </citation>
    <scope>NUCLEOTIDE SEQUENCE [LARGE SCALE GENOMIC DNA]</scope>
    <source>
        <strain evidence="5">SZCCT0434</strain>
    </source>
</reference>
<gene>
    <name evidence="4" type="ORF">JQ615_24360</name>
</gene>
<dbReference type="SUPFAM" id="SSF53474">
    <property type="entry name" value="alpha/beta-Hydrolases"/>
    <property type="match status" value="1"/>
</dbReference>
<evidence type="ECO:0000313" key="4">
    <source>
        <dbReference type="EMBL" id="MBR0798526.1"/>
    </source>
</evidence>
<keyword evidence="5" id="KW-1185">Reference proteome</keyword>
<dbReference type="EMBL" id="JAFCJH010000028">
    <property type="protein sequence ID" value="MBR0798526.1"/>
    <property type="molecule type" value="Genomic_DNA"/>
</dbReference>
<evidence type="ECO:0000313" key="5">
    <source>
        <dbReference type="Proteomes" id="UP001315278"/>
    </source>
</evidence>
<sequence length="333" mass="35663">MLTDWRLAATAVMLCCAVLFTCIETSAQSIPKEIAARTEIYGIPSLTISDHQFLTGDANGKPVTVGGELRIAQGSGRLPVVVLMHGSSGVGSTMDAWVHQFNSMGISTFVIDGFSGRGLTATGPNQALLGRLNFIVDIYHALDILARHPRVDPERIALMGFSRGGQAALYASLDRFNRLWNKSGIQFAAYIPFYPDCSTSYVDDTEVAARPIRIFHGTPDDYNPVASCKAYVARLLEAKRDVALTEYPDSAHGFDAGLIGITNVVEATGSQTVRHCTIKEADGGVLIDAATEAPFSYKDACVELGPHVGGNATTAIEARKAVSDFLTTLFKLG</sequence>
<dbReference type="Pfam" id="PF01738">
    <property type="entry name" value="DLH"/>
    <property type="match status" value="1"/>
</dbReference>
<dbReference type="RefSeq" id="WP_212493787.1">
    <property type="nucleotide sequence ID" value="NZ_JAFCJH010000028.1"/>
</dbReference>
<protein>
    <submittedName>
        <fullName evidence="4">Dienelactone hydrolase family protein</fullName>
    </submittedName>
</protein>
<dbReference type="Proteomes" id="UP001315278">
    <property type="component" value="Unassembled WGS sequence"/>
</dbReference>
<evidence type="ECO:0000256" key="2">
    <source>
        <dbReference type="SAM" id="SignalP"/>
    </source>
</evidence>
<dbReference type="PANTHER" id="PTHR22946">
    <property type="entry name" value="DIENELACTONE HYDROLASE DOMAIN-CONTAINING PROTEIN-RELATED"/>
    <property type="match status" value="1"/>
</dbReference>
<keyword evidence="1 4" id="KW-0378">Hydrolase</keyword>
<dbReference type="PANTHER" id="PTHR22946:SF9">
    <property type="entry name" value="POLYKETIDE TRANSFERASE AF380"/>
    <property type="match status" value="1"/>
</dbReference>
<name>A0ABS5FQB0_9BRAD</name>
<dbReference type="InterPro" id="IPR050261">
    <property type="entry name" value="FrsA_esterase"/>
</dbReference>
<feature type="signal peptide" evidence="2">
    <location>
        <begin position="1"/>
        <end position="27"/>
    </location>
</feature>
<organism evidence="4 5">
    <name type="scientific">Bradyrhizobium jicamae</name>
    <dbReference type="NCBI Taxonomy" id="280332"/>
    <lineage>
        <taxon>Bacteria</taxon>
        <taxon>Pseudomonadati</taxon>
        <taxon>Pseudomonadota</taxon>
        <taxon>Alphaproteobacteria</taxon>
        <taxon>Hyphomicrobiales</taxon>
        <taxon>Nitrobacteraceae</taxon>
        <taxon>Bradyrhizobium</taxon>
    </lineage>
</organism>
<evidence type="ECO:0000259" key="3">
    <source>
        <dbReference type="Pfam" id="PF01738"/>
    </source>
</evidence>
<dbReference type="GO" id="GO:0016787">
    <property type="term" value="F:hydrolase activity"/>
    <property type="evidence" value="ECO:0007669"/>
    <property type="project" value="UniProtKB-KW"/>
</dbReference>
<dbReference type="InterPro" id="IPR029058">
    <property type="entry name" value="AB_hydrolase_fold"/>
</dbReference>
<dbReference type="InterPro" id="IPR002925">
    <property type="entry name" value="Dienelactn_hydro"/>
</dbReference>
<accession>A0ABS5FQB0</accession>
<feature type="domain" description="Dienelactone hydrolase" evidence="3">
    <location>
        <begin position="75"/>
        <end position="256"/>
    </location>
</feature>
<keyword evidence="2" id="KW-0732">Signal</keyword>
<evidence type="ECO:0000256" key="1">
    <source>
        <dbReference type="ARBA" id="ARBA00022801"/>
    </source>
</evidence>
<comment type="caution">
    <text evidence="4">The sequence shown here is derived from an EMBL/GenBank/DDBJ whole genome shotgun (WGS) entry which is preliminary data.</text>
</comment>
<feature type="chain" id="PRO_5046267857" evidence="2">
    <location>
        <begin position="28"/>
        <end position="333"/>
    </location>
</feature>